<sequence length="129" mass="14960">MSSRVTVVVYETRIDEPCHWAMWIRNENKDSVILQAGLNKGGYYVEEPIRTDPLRSKRIKNAVYCGTIPSAEHNQALLIIQNYPVDNETVTWNCQAWVMEALERLEQMRILQVAPGSKATLESIRQRWK</sequence>
<gene>
    <name evidence="1" type="ORF">AnigIFM63604_010967</name>
</gene>
<evidence type="ECO:0000313" key="1">
    <source>
        <dbReference type="EMBL" id="GLA53667.1"/>
    </source>
</evidence>
<name>A0A9W6EES6_ASPNG</name>
<evidence type="ECO:0000313" key="2">
    <source>
        <dbReference type="Proteomes" id="UP001144191"/>
    </source>
</evidence>
<organism evidence="1 2">
    <name type="scientific">Aspergillus niger</name>
    <dbReference type="NCBI Taxonomy" id="5061"/>
    <lineage>
        <taxon>Eukaryota</taxon>
        <taxon>Fungi</taxon>
        <taxon>Dikarya</taxon>
        <taxon>Ascomycota</taxon>
        <taxon>Pezizomycotina</taxon>
        <taxon>Eurotiomycetes</taxon>
        <taxon>Eurotiomycetidae</taxon>
        <taxon>Eurotiales</taxon>
        <taxon>Aspergillaceae</taxon>
        <taxon>Aspergillus</taxon>
        <taxon>Aspergillus subgen. Circumdati</taxon>
    </lineage>
</organism>
<accession>A0A9W6EES6</accession>
<comment type="caution">
    <text evidence="1">The sequence shown here is derived from an EMBL/GenBank/DDBJ whole genome shotgun (WGS) entry which is preliminary data.</text>
</comment>
<proteinExistence type="predicted"/>
<dbReference type="InterPro" id="IPR046670">
    <property type="entry name" value="DUF6540"/>
</dbReference>
<reference evidence="1" key="1">
    <citation type="submission" date="2022-07" db="EMBL/GenBank/DDBJ databases">
        <title>Taxonomy of Aspergillus series Nigri: significant species reduction supported by multi-species coalescent approaches.</title>
        <authorList>
            <person name="Bian C."/>
            <person name="Kusuya Y."/>
            <person name="Sklenar F."/>
            <person name="D'hooge E."/>
            <person name="Yaguchi T."/>
            <person name="Takahashi H."/>
            <person name="Hubka V."/>
        </authorList>
    </citation>
    <scope>NUCLEOTIDE SEQUENCE</scope>
    <source>
        <strain evidence="1">IFM 63604</strain>
    </source>
</reference>
<protein>
    <submittedName>
        <fullName evidence="1">Uncharacterized protein</fullName>
    </submittedName>
</protein>
<dbReference type="EMBL" id="BRPB01000084">
    <property type="protein sequence ID" value="GLA53667.1"/>
    <property type="molecule type" value="Genomic_DNA"/>
</dbReference>
<dbReference type="Pfam" id="PF20174">
    <property type="entry name" value="DUF6540"/>
    <property type="match status" value="1"/>
</dbReference>
<dbReference type="AlphaFoldDB" id="A0A9W6EES6"/>
<dbReference type="Proteomes" id="UP001144191">
    <property type="component" value="Unassembled WGS sequence"/>
</dbReference>